<evidence type="ECO:0000256" key="1">
    <source>
        <dbReference type="SAM" id="SignalP"/>
    </source>
</evidence>
<evidence type="ECO:0008006" key="4">
    <source>
        <dbReference type="Google" id="ProtNLM"/>
    </source>
</evidence>
<dbReference type="RefSeq" id="WP_161805045.1">
    <property type="nucleotide sequence ID" value="NZ_LAQT01000001.1"/>
</dbReference>
<dbReference type="AlphaFoldDB" id="A0A0N0GQV9"/>
<dbReference type="PATRIC" id="fig|857265.3.peg.272"/>
<dbReference type="STRING" id="857265.WG78_01290"/>
<evidence type="ECO:0000313" key="3">
    <source>
        <dbReference type="Proteomes" id="UP000037939"/>
    </source>
</evidence>
<dbReference type="Pfam" id="PF07759">
    <property type="entry name" value="DUF1615"/>
    <property type="match status" value="1"/>
</dbReference>
<dbReference type="Proteomes" id="UP000037939">
    <property type="component" value="Unassembled WGS sequence"/>
</dbReference>
<reference evidence="2 3" key="1">
    <citation type="submission" date="2015-07" db="EMBL/GenBank/DDBJ databases">
        <title>Draft genome sequence of the Amantichitinum ursilacus IGB-41, a new chitin-degrading bacterium.</title>
        <authorList>
            <person name="Kirstahler P."/>
            <person name="Guenther M."/>
            <person name="Grumaz C."/>
            <person name="Rupp S."/>
            <person name="Zibek S."/>
            <person name="Sohn K."/>
        </authorList>
    </citation>
    <scope>NUCLEOTIDE SEQUENCE [LARGE SCALE GENOMIC DNA]</scope>
    <source>
        <strain evidence="2 3">IGB-41</strain>
    </source>
</reference>
<name>A0A0N0GQV9_9NEIS</name>
<feature type="chain" id="PRO_5005849789" description="DUF1615 domain-containing protein" evidence="1">
    <location>
        <begin position="19"/>
        <end position="417"/>
    </location>
</feature>
<dbReference type="EMBL" id="LAQT01000001">
    <property type="protein sequence ID" value="KPC55250.1"/>
    <property type="molecule type" value="Genomic_DNA"/>
</dbReference>
<gene>
    <name evidence="2" type="ORF">WG78_01290</name>
</gene>
<organism evidence="2 3">
    <name type="scientific">Amantichitinum ursilacus</name>
    <dbReference type="NCBI Taxonomy" id="857265"/>
    <lineage>
        <taxon>Bacteria</taxon>
        <taxon>Pseudomonadati</taxon>
        <taxon>Pseudomonadota</taxon>
        <taxon>Betaproteobacteria</taxon>
        <taxon>Neisseriales</taxon>
        <taxon>Chitinibacteraceae</taxon>
        <taxon>Amantichitinum</taxon>
    </lineage>
</organism>
<dbReference type="InterPro" id="IPR011673">
    <property type="entry name" value="DUF1615"/>
</dbReference>
<accession>A0A0N0GQV9</accession>
<sequence>MRVCVLALLLAAAGSAFADDTASAVADALFPEAVSPTQPPTVTPTPAPLPASTASAVALPTPAPAPRPLQPNQAVVGDKDGRWLLDKLLPRDIKDRAGWSNDIFTAFAALKIPYTPSYYCAAMAVIAQESTWQSDPVVPGLPTIVWGEIDKRIHRFGMPRLVVQAAFAKSSPDGRSYNQRIDALRTERQMNALFEDMLTELPFGQQLAGDNPIRTGGPMQVGVDFATAHTKVWPYPYKIERSLRDEVFTRRGSVYFGTAHLLQYPTTYTQMIYRFADYNAGRYASRNAALQGVLGKLTHQTLKQDGYLMSYNGTVPTNAVTDSQRALFTLTSQLGLSRAQMLADLKQERYAAFAQTQTYTRFYAYADKTLGKVQPREALPQIKLVSPKITRKLTTEWFAKRVDGRYQACLATSPVMP</sequence>
<keyword evidence="3" id="KW-1185">Reference proteome</keyword>
<feature type="signal peptide" evidence="1">
    <location>
        <begin position="1"/>
        <end position="18"/>
    </location>
</feature>
<keyword evidence="1" id="KW-0732">Signal</keyword>
<protein>
    <recommendedName>
        <fullName evidence="4">DUF1615 domain-containing protein</fullName>
    </recommendedName>
</protein>
<evidence type="ECO:0000313" key="2">
    <source>
        <dbReference type="EMBL" id="KPC55250.1"/>
    </source>
</evidence>
<comment type="caution">
    <text evidence="2">The sequence shown here is derived from an EMBL/GenBank/DDBJ whole genome shotgun (WGS) entry which is preliminary data.</text>
</comment>
<proteinExistence type="predicted"/>